<name>A0ABR5TGW5_9BURK</name>
<feature type="domain" description="NadR/Ttd14 AAA" evidence="1">
    <location>
        <begin position="29"/>
        <end position="192"/>
    </location>
</feature>
<organism evidence="2 3">
    <name type="scientific">Burkholderia savannae</name>
    <dbReference type="NCBI Taxonomy" id="1637837"/>
    <lineage>
        <taxon>Bacteria</taxon>
        <taxon>Pseudomonadati</taxon>
        <taxon>Pseudomonadota</taxon>
        <taxon>Betaproteobacteria</taxon>
        <taxon>Burkholderiales</taxon>
        <taxon>Burkholderiaceae</taxon>
        <taxon>Burkholderia</taxon>
        <taxon>pseudomallei group</taxon>
    </lineage>
</organism>
<evidence type="ECO:0000313" key="3">
    <source>
        <dbReference type="Proteomes" id="UP000070255"/>
    </source>
</evidence>
<comment type="caution">
    <text evidence="2">The sequence shown here is derived from an EMBL/GenBank/DDBJ whole genome shotgun (WGS) entry which is preliminary data.</text>
</comment>
<dbReference type="Pfam" id="PF13521">
    <property type="entry name" value="AAA_28"/>
    <property type="match status" value="1"/>
</dbReference>
<dbReference type="Proteomes" id="UP000070255">
    <property type="component" value="Unassembled WGS sequence"/>
</dbReference>
<proteinExistence type="predicted"/>
<dbReference type="SUPFAM" id="SSF52540">
    <property type="entry name" value="P-loop containing nucleoside triphosphate hydrolases"/>
    <property type="match status" value="1"/>
</dbReference>
<evidence type="ECO:0000259" key="1">
    <source>
        <dbReference type="Pfam" id="PF13521"/>
    </source>
</evidence>
<protein>
    <submittedName>
        <fullName evidence="2">ATPase</fullName>
    </submittedName>
</protein>
<keyword evidence="3" id="KW-1185">Reference proteome</keyword>
<reference evidence="2 3" key="1">
    <citation type="submission" date="2015-11" db="EMBL/GenBank/DDBJ databases">
        <authorList>
            <person name="Sahl J."/>
            <person name="Wagner D."/>
            <person name="Keim P."/>
        </authorList>
    </citation>
    <scope>NUCLEOTIDE SEQUENCE [LARGE SCALE GENOMIC DNA]</scope>
    <source>
        <strain evidence="2 3">BDU18</strain>
    </source>
</reference>
<dbReference type="Gene3D" id="3.40.50.300">
    <property type="entry name" value="P-loop containing nucleotide triphosphate hydrolases"/>
    <property type="match status" value="1"/>
</dbReference>
<dbReference type="EMBL" id="LNJQ01000001">
    <property type="protein sequence ID" value="KWZ43795.1"/>
    <property type="molecule type" value="Genomic_DNA"/>
</dbReference>
<dbReference type="InterPro" id="IPR027417">
    <property type="entry name" value="P-loop_NTPase"/>
</dbReference>
<sequence length="204" mass="22154">MLDAGADARAGEPGTDADADADAAVARFFVITGGPGSGKSTLIDALEARGCARSHEAGRGVIQDQTAIGGHALPWRDRAAFAELMLGWEMRSHHLARRARGPVFFDRGVPDVIGYLTLSALPVPAHLAAAAERFRYCRDVFIAPPWPEIYVQDAERKQDYAQAVRTYDTMVDTYAACGYRLIELPRASVDERCRFVLDFVAAAA</sequence>
<dbReference type="InterPro" id="IPR038727">
    <property type="entry name" value="NadR/Ttd14_AAA_dom"/>
</dbReference>
<dbReference type="RefSeq" id="WP_038753586.1">
    <property type="nucleotide sequence ID" value="NZ_CP013417.1"/>
</dbReference>
<gene>
    <name evidence="2" type="ORF">WS72_13635</name>
</gene>
<evidence type="ECO:0000313" key="2">
    <source>
        <dbReference type="EMBL" id="KWZ43795.1"/>
    </source>
</evidence>
<accession>A0ABR5TGW5</accession>